<comment type="caution">
    <text evidence="2">The sequence shown here is derived from an EMBL/GenBank/DDBJ whole genome shotgun (WGS) entry which is preliminary data.</text>
</comment>
<dbReference type="Pfam" id="PF02410">
    <property type="entry name" value="RsfS"/>
    <property type="match status" value="1"/>
</dbReference>
<dbReference type="GO" id="GO:0017148">
    <property type="term" value="P:negative regulation of translation"/>
    <property type="evidence" value="ECO:0007669"/>
    <property type="project" value="TreeGrafter"/>
</dbReference>
<dbReference type="InterPro" id="IPR043519">
    <property type="entry name" value="NT_sf"/>
</dbReference>
<dbReference type="InParanoid" id="A0A200QY80"/>
<evidence type="ECO:0000313" key="3">
    <source>
        <dbReference type="Proteomes" id="UP000195402"/>
    </source>
</evidence>
<dbReference type="OMA" id="YSPVWRE"/>
<dbReference type="OrthoDB" id="21330at2759"/>
<dbReference type="GO" id="GO:0043023">
    <property type="term" value="F:ribosomal large subunit binding"/>
    <property type="evidence" value="ECO:0007669"/>
    <property type="project" value="TreeGrafter"/>
</dbReference>
<dbReference type="STRING" id="56857.A0A200QY80"/>
<dbReference type="EMBL" id="MVGT01000779">
    <property type="protein sequence ID" value="OVA15381.1"/>
    <property type="molecule type" value="Genomic_DNA"/>
</dbReference>
<dbReference type="InterPro" id="IPR004394">
    <property type="entry name" value="Iojap/RsfS/C7orf30"/>
</dbReference>
<dbReference type="PANTHER" id="PTHR21043">
    <property type="entry name" value="IOJAP SUPERFAMILY ORTHOLOG"/>
    <property type="match status" value="1"/>
</dbReference>
<evidence type="ECO:0000313" key="2">
    <source>
        <dbReference type="EMBL" id="OVA15381.1"/>
    </source>
</evidence>
<gene>
    <name evidence="2" type="ORF">BVC80_1551g16</name>
</gene>
<organism evidence="2 3">
    <name type="scientific">Macleaya cordata</name>
    <name type="common">Five-seeded plume-poppy</name>
    <name type="synonym">Bocconia cordata</name>
    <dbReference type="NCBI Taxonomy" id="56857"/>
    <lineage>
        <taxon>Eukaryota</taxon>
        <taxon>Viridiplantae</taxon>
        <taxon>Streptophyta</taxon>
        <taxon>Embryophyta</taxon>
        <taxon>Tracheophyta</taxon>
        <taxon>Spermatophyta</taxon>
        <taxon>Magnoliopsida</taxon>
        <taxon>Ranunculales</taxon>
        <taxon>Papaveraceae</taxon>
        <taxon>Papaveroideae</taxon>
        <taxon>Macleaya</taxon>
    </lineage>
</organism>
<dbReference type="SUPFAM" id="SSF81301">
    <property type="entry name" value="Nucleotidyltransferase"/>
    <property type="match status" value="1"/>
</dbReference>
<sequence length="113" mass="12319">MLAALRSRALLSHSSSSSSSALQPWKLGLPGFSRSMSSSENLGFLELQEVEKILNDVKADDVKVIPVNNQCDWTDYMVIATGRSTWHVRNIAEALIYKAGSSNSLPGQGKKKP</sequence>
<dbReference type="PANTHER" id="PTHR21043:SF0">
    <property type="entry name" value="MITOCHONDRIAL ASSEMBLY OF RIBOSOMAL LARGE SUBUNIT PROTEIN 1"/>
    <property type="match status" value="1"/>
</dbReference>
<comment type="similarity">
    <text evidence="1">Belongs to the Iojap/RsfS family.</text>
</comment>
<proteinExistence type="inferred from homology"/>
<name>A0A200QY80_MACCD</name>
<keyword evidence="3" id="KW-1185">Reference proteome</keyword>
<reference evidence="2 3" key="1">
    <citation type="journal article" date="2017" name="Mol. Plant">
        <title>The Genome of Medicinal Plant Macleaya cordata Provides New Insights into Benzylisoquinoline Alkaloids Metabolism.</title>
        <authorList>
            <person name="Liu X."/>
            <person name="Liu Y."/>
            <person name="Huang P."/>
            <person name="Ma Y."/>
            <person name="Qing Z."/>
            <person name="Tang Q."/>
            <person name="Cao H."/>
            <person name="Cheng P."/>
            <person name="Zheng Y."/>
            <person name="Yuan Z."/>
            <person name="Zhou Y."/>
            <person name="Liu J."/>
            <person name="Tang Z."/>
            <person name="Zhuo Y."/>
            <person name="Zhang Y."/>
            <person name="Yu L."/>
            <person name="Huang J."/>
            <person name="Yang P."/>
            <person name="Peng Q."/>
            <person name="Zhang J."/>
            <person name="Jiang W."/>
            <person name="Zhang Z."/>
            <person name="Lin K."/>
            <person name="Ro D.K."/>
            <person name="Chen X."/>
            <person name="Xiong X."/>
            <person name="Shang Y."/>
            <person name="Huang S."/>
            <person name="Zeng J."/>
        </authorList>
    </citation>
    <scope>NUCLEOTIDE SEQUENCE [LARGE SCALE GENOMIC DNA]</scope>
    <source>
        <strain evidence="3">cv. BLH2017</strain>
        <tissue evidence="2">Root</tissue>
    </source>
</reference>
<dbReference type="GO" id="GO:0090071">
    <property type="term" value="P:negative regulation of ribosome biogenesis"/>
    <property type="evidence" value="ECO:0007669"/>
    <property type="project" value="TreeGrafter"/>
</dbReference>
<accession>A0A200QY80</accession>
<dbReference type="Gene3D" id="3.30.460.10">
    <property type="entry name" value="Beta Polymerase, domain 2"/>
    <property type="match status" value="1"/>
</dbReference>
<protein>
    <submittedName>
        <fullName evidence="2">Protein Iojap/ribosomal silencing factor RsfS</fullName>
    </submittedName>
</protein>
<evidence type="ECO:0000256" key="1">
    <source>
        <dbReference type="ARBA" id="ARBA00010574"/>
    </source>
</evidence>
<dbReference type="Proteomes" id="UP000195402">
    <property type="component" value="Unassembled WGS sequence"/>
</dbReference>
<dbReference type="AlphaFoldDB" id="A0A200QY80"/>